<gene>
    <name evidence="7" type="ORF">IM811_017554</name>
</gene>
<evidence type="ECO:0000256" key="4">
    <source>
        <dbReference type="ARBA" id="ARBA00022801"/>
    </source>
</evidence>
<dbReference type="Gene3D" id="3.30.540.10">
    <property type="entry name" value="Fructose-1,6-Bisphosphatase, subunit A, domain 1"/>
    <property type="match status" value="1"/>
</dbReference>
<evidence type="ECO:0000313" key="8">
    <source>
        <dbReference type="Proteomes" id="UP000616885"/>
    </source>
</evidence>
<dbReference type="CDD" id="cd01517">
    <property type="entry name" value="PAP_phosphatase"/>
    <property type="match status" value="1"/>
</dbReference>
<evidence type="ECO:0000256" key="1">
    <source>
        <dbReference type="ARBA" id="ARBA00001946"/>
    </source>
</evidence>
<dbReference type="SUPFAM" id="SSF56655">
    <property type="entry name" value="Carbohydrate phosphatase"/>
    <property type="match status" value="1"/>
</dbReference>
<keyword evidence="5 6" id="KW-0460">Magnesium</keyword>
<evidence type="ECO:0000256" key="3">
    <source>
        <dbReference type="ARBA" id="ARBA00022723"/>
    </source>
</evidence>
<reference evidence="7" key="1">
    <citation type="submission" date="2020-10" db="EMBL/GenBank/DDBJ databases">
        <title>High-Quality Genome Resource of Clonostachys rosea strain S41 by Oxford Nanopore Long-Read Sequencing.</title>
        <authorList>
            <person name="Wang H."/>
        </authorList>
    </citation>
    <scope>NUCLEOTIDE SEQUENCE</scope>
    <source>
        <strain evidence="7">S41</strain>
    </source>
</reference>
<dbReference type="AlphaFoldDB" id="A0A8H7N5H9"/>
<dbReference type="PRINTS" id="PR00377">
    <property type="entry name" value="IMPHPHTASES"/>
</dbReference>
<dbReference type="InterPro" id="IPR051090">
    <property type="entry name" value="Inositol_monoP_superfamily"/>
</dbReference>
<comment type="similarity">
    <text evidence="2">Belongs to the inositol monophosphatase superfamily.</text>
</comment>
<dbReference type="GO" id="GO:0046872">
    <property type="term" value="F:metal ion binding"/>
    <property type="evidence" value="ECO:0007669"/>
    <property type="project" value="UniProtKB-KW"/>
</dbReference>
<evidence type="ECO:0000313" key="7">
    <source>
        <dbReference type="EMBL" id="KAF9748049.1"/>
    </source>
</evidence>
<feature type="binding site" evidence="6">
    <location>
        <position position="295"/>
    </location>
    <ligand>
        <name>Mg(2+)</name>
        <dbReference type="ChEBI" id="CHEBI:18420"/>
        <label>1</label>
        <note>catalytic</note>
    </ligand>
</feature>
<sequence length="364" mass="39296">MDSPRRRELEVAIAAVQAAARLTQHVINSKDKGFVEKNDATLVTVADFASQALLMATIKAAFPGDLIVGEEDASQLREDPALQDEVYALLQWLGTSEEEEGRDGWKVPESRDRMCDLLDEGGSSNPSRSGRTWIFDPVDGTKTYIRGELYAINVALLEDGKQSVSVVGCPNLGIDAKAPIVNGDISPSGIIVFGVKHHGAYVRPIEGRPEDVEIRKLPQISPDLTSADLRLVTCETLNDSSLPGVHEAIAARVGTPYPGSDLLPWVLRWTALALGLGNTTVWVYRRLERRGKIWDHAGAMLLFEETGGRVTDVHGGDIDVTAGRTMTDNFGFVGAPRGLHSQVLGAVHAELRGQGHTAHLGPCA</sequence>
<dbReference type="EMBL" id="JADCTT010000009">
    <property type="protein sequence ID" value="KAF9748049.1"/>
    <property type="molecule type" value="Genomic_DNA"/>
</dbReference>
<dbReference type="InterPro" id="IPR000760">
    <property type="entry name" value="Inositol_monophosphatase-like"/>
</dbReference>
<comment type="caution">
    <text evidence="7">The sequence shown here is derived from an EMBL/GenBank/DDBJ whole genome shotgun (WGS) entry which is preliminary data.</text>
</comment>
<feature type="binding site" evidence="6">
    <location>
        <position position="136"/>
    </location>
    <ligand>
        <name>Mg(2+)</name>
        <dbReference type="ChEBI" id="CHEBI:18420"/>
        <label>1</label>
        <note>catalytic</note>
    </ligand>
</feature>
<dbReference type="GO" id="GO:0000103">
    <property type="term" value="P:sulfate assimilation"/>
    <property type="evidence" value="ECO:0007669"/>
    <property type="project" value="TreeGrafter"/>
</dbReference>
<feature type="binding site" evidence="6">
    <location>
        <position position="70"/>
    </location>
    <ligand>
        <name>Mg(2+)</name>
        <dbReference type="ChEBI" id="CHEBI:18420"/>
        <label>1</label>
        <note>catalytic</note>
    </ligand>
</feature>
<dbReference type="Proteomes" id="UP000616885">
    <property type="component" value="Unassembled WGS sequence"/>
</dbReference>
<feature type="binding site" evidence="6">
    <location>
        <position position="139"/>
    </location>
    <ligand>
        <name>Mg(2+)</name>
        <dbReference type="ChEBI" id="CHEBI:18420"/>
        <label>1</label>
        <note>catalytic</note>
    </ligand>
</feature>
<proteinExistence type="inferred from homology"/>
<accession>A0A8H7N5H9</accession>
<protein>
    <recommendedName>
        <fullName evidence="9">3'(2'),5'-bisphosphate nucleotidase</fullName>
    </recommendedName>
</protein>
<dbReference type="Gene3D" id="3.40.190.80">
    <property type="match status" value="1"/>
</dbReference>
<evidence type="ECO:0000256" key="5">
    <source>
        <dbReference type="ARBA" id="ARBA00022842"/>
    </source>
</evidence>
<dbReference type="PANTHER" id="PTHR43200">
    <property type="entry name" value="PHOSPHATASE"/>
    <property type="match status" value="1"/>
</dbReference>
<evidence type="ECO:0000256" key="2">
    <source>
        <dbReference type="ARBA" id="ARBA00009759"/>
    </source>
</evidence>
<dbReference type="Pfam" id="PF00459">
    <property type="entry name" value="Inositol_P"/>
    <property type="match status" value="1"/>
</dbReference>
<dbReference type="PANTHER" id="PTHR43200:SF2">
    <property type="entry name" value="3'(2'),5'-BISPHOSPHATE NUCLEOTIDASE"/>
    <property type="match status" value="1"/>
</dbReference>
<evidence type="ECO:0000256" key="6">
    <source>
        <dbReference type="PIRSR" id="PIRSR600760-2"/>
    </source>
</evidence>
<organism evidence="7 8">
    <name type="scientific">Bionectria ochroleuca</name>
    <name type="common">Gliocladium roseum</name>
    <dbReference type="NCBI Taxonomy" id="29856"/>
    <lineage>
        <taxon>Eukaryota</taxon>
        <taxon>Fungi</taxon>
        <taxon>Dikarya</taxon>
        <taxon>Ascomycota</taxon>
        <taxon>Pezizomycotina</taxon>
        <taxon>Sordariomycetes</taxon>
        <taxon>Hypocreomycetidae</taxon>
        <taxon>Hypocreales</taxon>
        <taxon>Bionectriaceae</taxon>
        <taxon>Clonostachys</taxon>
    </lineage>
</organism>
<keyword evidence="3 6" id="KW-0479">Metal-binding</keyword>
<name>A0A8H7N5H9_BIOOC</name>
<comment type="cofactor">
    <cofactor evidence="1 6">
        <name>Mg(2+)</name>
        <dbReference type="ChEBI" id="CHEBI:18420"/>
    </cofactor>
</comment>
<dbReference type="GO" id="GO:0008441">
    <property type="term" value="F:3'(2'),5'-bisphosphate nucleotidase activity"/>
    <property type="evidence" value="ECO:0007669"/>
    <property type="project" value="TreeGrafter"/>
</dbReference>
<keyword evidence="4" id="KW-0378">Hydrolase</keyword>
<evidence type="ECO:0008006" key="9">
    <source>
        <dbReference type="Google" id="ProtNLM"/>
    </source>
</evidence>